<proteinExistence type="predicted"/>
<feature type="compositionally biased region" description="Gly residues" evidence="1">
    <location>
        <begin position="258"/>
        <end position="267"/>
    </location>
</feature>
<dbReference type="ExpressionAtlas" id="A0A2K3CVH7">
    <property type="expression patterns" value="baseline"/>
</dbReference>
<feature type="compositionally biased region" description="Low complexity" evidence="1">
    <location>
        <begin position="583"/>
        <end position="594"/>
    </location>
</feature>
<feature type="region of interest" description="Disordered" evidence="1">
    <location>
        <begin position="105"/>
        <end position="129"/>
    </location>
</feature>
<dbReference type="AlphaFoldDB" id="A0A2K3CVH7"/>
<feature type="region of interest" description="Disordered" evidence="1">
    <location>
        <begin position="258"/>
        <end position="280"/>
    </location>
</feature>
<evidence type="ECO:0000313" key="3">
    <source>
        <dbReference type="Proteomes" id="UP000006906"/>
    </source>
</evidence>
<dbReference type="PANTHER" id="PTHR48125:SF12">
    <property type="entry name" value="AT HOOK TRANSCRIPTION FACTOR FAMILY-RELATED"/>
    <property type="match status" value="1"/>
</dbReference>
<evidence type="ECO:0000256" key="1">
    <source>
        <dbReference type="SAM" id="MobiDB-lite"/>
    </source>
</evidence>
<dbReference type="PANTHER" id="PTHR48125">
    <property type="entry name" value="LP07818P1"/>
    <property type="match status" value="1"/>
</dbReference>
<dbReference type="KEGG" id="cre:CHLRE_16g674750v5"/>
<dbReference type="InParanoid" id="A0A2K3CVH7"/>
<gene>
    <name evidence="2" type="ORF">CHLRE_16g674750v5</name>
</gene>
<feature type="region of interest" description="Disordered" evidence="1">
    <location>
        <begin position="768"/>
        <end position="837"/>
    </location>
</feature>
<feature type="region of interest" description="Disordered" evidence="1">
    <location>
        <begin position="650"/>
        <end position="753"/>
    </location>
</feature>
<dbReference type="Proteomes" id="UP000006906">
    <property type="component" value="Chromosome 16"/>
</dbReference>
<reference evidence="2 3" key="1">
    <citation type="journal article" date="2007" name="Science">
        <title>The Chlamydomonas genome reveals the evolution of key animal and plant functions.</title>
        <authorList>
            <person name="Merchant S.S."/>
            <person name="Prochnik S.E."/>
            <person name="Vallon O."/>
            <person name="Harris E.H."/>
            <person name="Karpowicz S.J."/>
            <person name="Witman G.B."/>
            <person name="Terry A."/>
            <person name="Salamov A."/>
            <person name="Fritz-Laylin L.K."/>
            <person name="Marechal-Drouard L."/>
            <person name="Marshall W.F."/>
            <person name="Qu L.H."/>
            <person name="Nelson D.R."/>
            <person name="Sanderfoot A.A."/>
            <person name="Spalding M.H."/>
            <person name="Kapitonov V.V."/>
            <person name="Ren Q."/>
            <person name="Ferris P."/>
            <person name="Lindquist E."/>
            <person name="Shapiro H."/>
            <person name="Lucas S.M."/>
            <person name="Grimwood J."/>
            <person name="Schmutz J."/>
            <person name="Cardol P."/>
            <person name="Cerutti H."/>
            <person name="Chanfreau G."/>
            <person name="Chen C.L."/>
            <person name="Cognat V."/>
            <person name="Croft M.T."/>
            <person name="Dent R."/>
            <person name="Dutcher S."/>
            <person name="Fernandez E."/>
            <person name="Fukuzawa H."/>
            <person name="Gonzalez-Ballester D."/>
            <person name="Gonzalez-Halphen D."/>
            <person name="Hallmann A."/>
            <person name="Hanikenne M."/>
            <person name="Hippler M."/>
            <person name="Inwood W."/>
            <person name="Jabbari K."/>
            <person name="Kalanon M."/>
            <person name="Kuras R."/>
            <person name="Lefebvre P.A."/>
            <person name="Lemaire S.D."/>
            <person name="Lobanov A.V."/>
            <person name="Lohr M."/>
            <person name="Manuell A."/>
            <person name="Meier I."/>
            <person name="Mets L."/>
            <person name="Mittag M."/>
            <person name="Mittelmeier T."/>
            <person name="Moroney J.V."/>
            <person name="Moseley J."/>
            <person name="Napoli C."/>
            <person name="Nedelcu A.M."/>
            <person name="Niyogi K."/>
            <person name="Novoselov S.V."/>
            <person name="Paulsen I.T."/>
            <person name="Pazour G."/>
            <person name="Purton S."/>
            <person name="Ral J.P."/>
            <person name="Riano-Pachon D.M."/>
            <person name="Riekhof W."/>
            <person name="Rymarquis L."/>
            <person name="Schroda M."/>
            <person name="Stern D."/>
            <person name="Umen J."/>
            <person name="Willows R."/>
            <person name="Wilson N."/>
            <person name="Zimmer S.L."/>
            <person name="Allmer J."/>
            <person name="Balk J."/>
            <person name="Bisova K."/>
            <person name="Chen C.J."/>
            <person name="Elias M."/>
            <person name="Gendler K."/>
            <person name="Hauser C."/>
            <person name="Lamb M.R."/>
            <person name="Ledford H."/>
            <person name="Long J.C."/>
            <person name="Minagawa J."/>
            <person name="Page M.D."/>
            <person name="Pan J."/>
            <person name="Pootakham W."/>
            <person name="Roje S."/>
            <person name="Rose A."/>
            <person name="Stahlberg E."/>
            <person name="Terauchi A.M."/>
            <person name="Yang P."/>
            <person name="Ball S."/>
            <person name="Bowler C."/>
            <person name="Dieckmann C.L."/>
            <person name="Gladyshev V.N."/>
            <person name="Green P."/>
            <person name="Jorgensen R."/>
            <person name="Mayfield S."/>
            <person name="Mueller-Roeber B."/>
            <person name="Rajamani S."/>
            <person name="Sayre R.T."/>
            <person name="Brokstein P."/>
            <person name="Dubchak I."/>
            <person name="Goodstein D."/>
            <person name="Hornick L."/>
            <person name="Huang Y.W."/>
            <person name="Jhaveri J."/>
            <person name="Luo Y."/>
            <person name="Martinez D."/>
            <person name="Ngau W.C."/>
            <person name="Otillar B."/>
            <person name="Poliakov A."/>
            <person name="Porter A."/>
            <person name="Szajkowski L."/>
            <person name="Werner G."/>
            <person name="Zhou K."/>
            <person name="Grigoriev I.V."/>
            <person name="Rokhsar D.S."/>
            <person name="Grossman A.R."/>
        </authorList>
    </citation>
    <scope>NUCLEOTIDE SEQUENCE [LARGE SCALE GENOMIC DNA]</scope>
    <source>
        <strain evidence="3">CC-503</strain>
    </source>
</reference>
<feature type="compositionally biased region" description="Low complexity" evidence="1">
    <location>
        <begin position="778"/>
        <end position="799"/>
    </location>
</feature>
<evidence type="ECO:0000313" key="2">
    <source>
        <dbReference type="EMBL" id="PNW72280.1"/>
    </source>
</evidence>
<organism evidence="2 3">
    <name type="scientific">Chlamydomonas reinhardtii</name>
    <name type="common">Chlamydomonas smithii</name>
    <dbReference type="NCBI Taxonomy" id="3055"/>
    <lineage>
        <taxon>Eukaryota</taxon>
        <taxon>Viridiplantae</taxon>
        <taxon>Chlorophyta</taxon>
        <taxon>core chlorophytes</taxon>
        <taxon>Chlorophyceae</taxon>
        <taxon>CS clade</taxon>
        <taxon>Chlamydomonadales</taxon>
        <taxon>Chlamydomonadaceae</taxon>
        <taxon>Chlamydomonas</taxon>
    </lineage>
</organism>
<dbReference type="Gramene" id="PNW72280">
    <property type="protein sequence ID" value="PNW72280"/>
    <property type="gene ID" value="CHLRE_16g674750v5"/>
</dbReference>
<feature type="compositionally biased region" description="Acidic residues" evidence="1">
    <location>
        <begin position="740"/>
        <end position="753"/>
    </location>
</feature>
<keyword evidence="3" id="KW-1185">Reference proteome</keyword>
<feature type="compositionally biased region" description="Low complexity" evidence="1">
    <location>
        <begin position="268"/>
        <end position="280"/>
    </location>
</feature>
<name>A0A2K3CVH7_CHLRE</name>
<sequence>MEPGAQSTPALSALPCCTLAELQPSPVPSLEDWVASDAWLERAVYNAKQQVSSLFAYFRLNKRDDQTVMVMSIKDNFLAAAFPLPRRRDVARSSLAAAAAAPYEAGASGGEDGGSGGEDGAGESEAKVRNRSLSLQTTYLYYGVLLHALRKLYPMTLPPGVNASSRFAKPTVAAGDVPKVSHLLSIPVFHTSLLTVAAMVTRAIADRDPTCLGATPDLFLRIPQAAGFAPNMMALWNAARWYQEAFVSMPLSAAGGGGSGAAGGEGGSSQQAGASEPGQAAAAAGSAAEAQLMPALPGRFVLGRLMRVCEERGVLAEGSTVYCILTEGAAGGYTEGDSALLHVFLQSYARRATATVERMAAVALQQLAAAARAAGEEPHAHHHLLPELAAELMDQVMCTRLELCFNQHVSVLAACCLYSVGKALKLRLPFSAITRAFLTYLPDHPADLFDRQVELQPAGVSAGSGGGGGAGGGAAARALAARAAAAAASVAGGGSAESGGATLERPAVMGDIRAFYNQSFLPAMEGTVRSLVRTRTMGTASIATAGPIPPMPGYPAALTAPAAAEPLPATATADTEAQRDTNAPPADAPTVAAAAQPAAAAAQTASAPAGFAFPALSAGADGAGGEAVVVAQACDAPGLRSVTEVARADETAAAEEGNPGGSAPLGKQQQCSGAHSVASLREWDQGQAEAGTRDGGTQAFGATSAVTRGKAPPPRTTRRTTAMAAGARARPGRPALSVLPDEEEGETAGDDAAGNEEAEAAIGADDGNASAAHNQRYGRPPGATGAAKKAGGPGILRLLRPPPANVVPTADVAADGARSKSTKPKVGLRTDVGASVEDGGGQATVLVKLPPRPPWPAAASPLGSAKPTAFISVHPQPQDASGLGGAGVVVGDKENLLRVVGAGKKADEYGFEDADGAAAAAATAAGAFTAGSVGGAGGRRRASSYR</sequence>
<feature type="region of interest" description="Disordered" evidence="1">
    <location>
        <begin position="569"/>
        <end position="594"/>
    </location>
</feature>
<dbReference type="RefSeq" id="XP_042916123.1">
    <property type="nucleotide sequence ID" value="XM_043071250.1"/>
</dbReference>
<dbReference type="OrthoDB" id="545795at2759"/>
<protein>
    <submittedName>
        <fullName evidence="2">Uncharacterized protein</fullName>
    </submittedName>
</protein>
<dbReference type="EMBL" id="CM008977">
    <property type="protein sequence ID" value="PNW72280.1"/>
    <property type="molecule type" value="Genomic_DNA"/>
</dbReference>
<feature type="compositionally biased region" description="Gly residues" evidence="1">
    <location>
        <begin position="107"/>
        <end position="119"/>
    </location>
</feature>
<dbReference type="GeneID" id="5721448"/>
<accession>A0A2K3CVH7</accession>
<feature type="compositionally biased region" description="Low complexity" evidence="1">
    <location>
        <begin position="719"/>
        <end position="735"/>
    </location>
</feature>
<dbReference type="Gene3D" id="1.10.472.10">
    <property type="entry name" value="Cyclin-like"/>
    <property type="match status" value="1"/>
</dbReference>